<evidence type="ECO:0000313" key="6">
    <source>
        <dbReference type="EMBL" id="OJJ39036.1"/>
    </source>
</evidence>
<dbReference type="GO" id="GO:0005628">
    <property type="term" value="C:prospore membrane"/>
    <property type="evidence" value="ECO:0007669"/>
    <property type="project" value="TreeGrafter"/>
</dbReference>
<dbReference type="Proteomes" id="UP000184383">
    <property type="component" value="Unassembled WGS sequence"/>
</dbReference>
<evidence type="ECO:0000256" key="3">
    <source>
        <dbReference type="ARBA" id="ARBA00022989"/>
    </source>
</evidence>
<dbReference type="GeneID" id="63753063"/>
<dbReference type="OrthoDB" id="10012223at2759"/>
<keyword evidence="2 5" id="KW-0812">Transmembrane</keyword>
<reference evidence="7" key="1">
    <citation type="journal article" date="2017" name="Genome Biol.">
        <title>Comparative genomics reveals high biological diversity and specific adaptations in the industrially and medically important fungal genus Aspergillus.</title>
        <authorList>
            <person name="de Vries R.P."/>
            <person name="Riley R."/>
            <person name="Wiebenga A."/>
            <person name="Aguilar-Osorio G."/>
            <person name="Amillis S."/>
            <person name="Uchima C.A."/>
            <person name="Anderluh G."/>
            <person name="Asadollahi M."/>
            <person name="Askin M."/>
            <person name="Barry K."/>
            <person name="Battaglia E."/>
            <person name="Bayram O."/>
            <person name="Benocci T."/>
            <person name="Braus-Stromeyer S.A."/>
            <person name="Caldana C."/>
            <person name="Canovas D."/>
            <person name="Cerqueira G.C."/>
            <person name="Chen F."/>
            <person name="Chen W."/>
            <person name="Choi C."/>
            <person name="Clum A."/>
            <person name="Dos Santos R.A."/>
            <person name="Damasio A.R."/>
            <person name="Diallinas G."/>
            <person name="Emri T."/>
            <person name="Fekete E."/>
            <person name="Flipphi M."/>
            <person name="Freyberg S."/>
            <person name="Gallo A."/>
            <person name="Gournas C."/>
            <person name="Habgood R."/>
            <person name="Hainaut M."/>
            <person name="Harispe M.L."/>
            <person name="Henrissat B."/>
            <person name="Hilden K.S."/>
            <person name="Hope R."/>
            <person name="Hossain A."/>
            <person name="Karabika E."/>
            <person name="Karaffa L."/>
            <person name="Karanyi Z."/>
            <person name="Krasevec N."/>
            <person name="Kuo A."/>
            <person name="Kusch H."/>
            <person name="LaButti K."/>
            <person name="Lagendijk E.L."/>
            <person name="Lapidus A."/>
            <person name="Levasseur A."/>
            <person name="Lindquist E."/>
            <person name="Lipzen A."/>
            <person name="Logrieco A.F."/>
            <person name="MacCabe A."/>
            <person name="Maekelae M.R."/>
            <person name="Malavazi I."/>
            <person name="Melin P."/>
            <person name="Meyer V."/>
            <person name="Mielnichuk N."/>
            <person name="Miskei M."/>
            <person name="Molnar A.P."/>
            <person name="Mule G."/>
            <person name="Ngan C.Y."/>
            <person name="Orejas M."/>
            <person name="Orosz E."/>
            <person name="Ouedraogo J.P."/>
            <person name="Overkamp K.M."/>
            <person name="Park H.-S."/>
            <person name="Perrone G."/>
            <person name="Piumi F."/>
            <person name="Punt P.J."/>
            <person name="Ram A.F."/>
            <person name="Ramon A."/>
            <person name="Rauscher S."/>
            <person name="Record E."/>
            <person name="Riano-Pachon D.M."/>
            <person name="Robert V."/>
            <person name="Roehrig J."/>
            <person name="Ruller R."/>
            <person name="Salamov A."/>
            <person name="Salih N.S."/>
            <person name="Samson R.A."/>
            <person name="Sandor E."/>
            <person name="Sanguinetti M."/>
            <person name="Schuetze T."/>
            <person name="Sepcic K."/>
            <person name="Shelest E."/>
            <person name="Sherlock G."/>
            <person name="Sophianopoulou V."/>
            <person name="Squina F.M."/>
            <person name="Sun H."/>
            <person name="Susca A."/>
            <person name="Todd R.B."/>
            <person name="Tsang A."/>
            <person name="Unkles S.E."/>
            <person name="van de Wiele N."/>
            <person name="van Rossen-Uffink D."/>
            <person name="Oliveira J.V."/>
            <person name="Vesth T.C."/>
            <person name="Visser J."/>
            <person name="Yu J.-H."/>
            <person name="Zhou M."/>
            <person name="Andersen M.R."/>
            <person name="Archer D.B."/>
            <person name="Baker S.E."/>
            <person name="Benoit I."/>
            <person name="Brakhage A.A."/>
            <person name="Braus G.H."/>
            <person name="Fischer R."/>
            <person name="Frisvad J.C."/>
            <person name="Goldman G.H."/>
            <person name="Houbraken J."/>
            <person name="Oakley B."/>
            <person name="Pocsi I."/>
            <person name="Scazzocchio C."/>
            <person name="Seiboth B."/>
            <person name="vanKuyk P.A."/>
            <person name="Wortman J."/>
            <person name="Dyer P.S."/>
            <person name="Grigoriev I.V."/>
        </authorList>
    </citation>
    <scope>NUCLEOTIDE SEQUENCE [LARGE SCALE GENOMIC DNA]</scope>
    <source>
        <strain evidence="7">DTO 134E9</strain>
    </source>
</reference>
<keyword evidence="3 5" id="KW-1133">Transmembrane helix</keyword>
<accession>A0A1L9RVT2</accession>
<dbReference type="RefSeq" id="XP_040692712.1">
    <property type="nucleotide sequence ID" value="XM_040837215.1"/>
</dbReference>
<keyword evidence="4 5" id="KW-0472">Membrane</keyword>
<comment type="subcellular location">
    <subcellularLocation>
        <location evidence="1">Membrane</location>
        <topology evidence="1">Multi-pass membrane protein</topology>
    </subcellularLocation>
</comment>
<dbReference type="InterPro" id="IPR059112">
    <property type="entry name" value="CysZ/EI24"/>
</dbReference>
<feature type="transmembrane region" description="Helical" evidence="5">
    <location>
        <begin position="167"/>
        <end position="191"/>
    </location>
</feature>
<evidence type="ECO:0000313" key="7">
    <source>
        <dbReference type="Proteomes" id="UP000184383"/>
    </source>
</evidence>
<dbReference type="PANTHER" id="PTHR34292:SF2">
    <property type="entry name" value="OUTER SPORE WALL PROTEIN LDS1"/>
    <property type="match status" value="1"/>
</dbReference>
<dbReference type="PANTHER" id="PTHR34292">
    <property type="entry name" value="OUTER SPORE WALL PROTEIN LDS1"/>
    <property type="match status" value="1"/>
</dbReference>
<name>A0A1L9RVT2_ASPWE</name>
<keyword evidence="7" id="KW-1185">Reference proteome</keyword>
<dbReference type="VEuPathDB" id="FungiDB:ASPWEDRAFT_49113"/>
<dbReference type="STRING" id="1073089.A0A1L9RVT2"/>
<dbReference type="GO" id="GO:0005811">
    <property type="term" value="C:lipid droplet"/>
    <property type="evidence" value="ECO:0007669"/>
    <property type="project" value="TreeGrafter"/>
</dbReference>
<proteinExistence type="predicted"/>
<evidence type="ECO:0000256" key="5">
    <source>
        <dbReference type="SAM" id="Phobius"/>
    </source>
</evidence>
<dbReference type="AlphaFoldDB" id="A0A1L9RVT2"/>
<feature type="transmembrane region" description="Helical" evidence="5">
    <location>
        <begin position="51"/>
        <end position="72"/>
    </location>
</feature>
<sequence length="266" mass="29016">MTLSQKFIDFLVEEALSLRETAEDVARSGAYLYPVKGIIYFSYHKSLWRPLLSRSSQILTLGMGVTGTMFFFTYLPQLAIMSITSGPLAPISAALLVLSESSAVTTFLSTASLEEGMVDTFDGALVSRGQESLVAQGRTINPNASGDHIARLGKKLKKPLARLRPRALLRSLILLPLNFVPVIGTFMYAIAHGKKRGPAAHARYFQLKGWNEDQSEAFIKKNRAAYTGLGVASFALEMVPFASIIFSFTNSVGAALWAADMEKALQ</sequence>
<evidence type="ECO:0000256" key="4">
    <source>
        <dbReference type="ARBA" id="ARBA00023136"/>
    </source>
</evidence>
<dbReference type="EMBL" id="KV878210">
    <property type="protein sequence ID" value="OJJ39036.1"/>
    <property type="molecule type" value="Genomic_DNA"/>
</dbReference>
<dbReference type="GO" id="GO:0005619">
    <property type="term" value="C:ascospore wall"/>
    <property type="evidence" value="ECO:0007669"/>
    <property type="project" value="TreeGrafter"/>
</dbReference>
<dbReference type="Pfam" id="PF07264">
    <property type="entry name" value="EI24"/>
    <property type="match status" value="1"/>
</dbReference>
<dbReference type="InterPro" id="IPR052786">
    <property type="entry name" value="Spore_wall_assembly"/>
</dbReference>
<evidence type="ECO:0000256" key="2">
    <source>
        <dbReference type="ARBA" id="ARBA00022692"/>
    </source>
</evidence>
<organism evidence="6 7">
    <name type="scientific">Aspergillus wentii DTO 134E9</name>
    <dbReference type="NCBI Taxonomy" id="1073089"/>
    <lineage>
        <taxon>Eukaryota</taxon>
        <taxon>Fungi</taxon>
        <taxon>Dikarya</taxon>
        <taxon>Ascomycota</taxon>
        <taxon>Pezizomycotina</taxon>
        <taxon>Eurotiomycetes</taxon>
        <taxon>Eurotiomycetidae</taxon>
        <taxon>Eurotiales</taxon>
        <taxon>Aspergillaceae</taxon>
        <taxon>Aspergillus</taxon>
        <taxon>Aspergillus subgen. Cremei</taxon>
    </lineage>
</organism>
<evidence type="ECO:0000256" key="1">
    <source>
        <dbReference type="ARBA" id="ARBA00004141"/>
    </source>
</evidence>
<evidence type="ECO:0008006" key="8">
    <source>
        <dbReference type="Google" id="ProtNLM"/>
    </source>
</evidence>
<gene>
    <name evidence="6" type="ORF">ASPWEDRAFT_49113</name>
</gene>
<protein>
    <recommendedName>
        <fullName evidence="8">Outer spore wall protein RRT8</fullName>
    </recommendedName>
</protein>